<dbReference type="Proteomes" id="UP000467841">
    <property type="component" value="Unassembled WGS sequence"/>
</dbReference>
<dbReference type="OrthoDB" id="1042261at2759"/>
<dbReference type="AlphaFoldDB" id="A0A6D2L218"/>
<gene>
    <name evidence="1" type="ORF">MERR_LOCUS40805</name>
</gene>
<accession>A0A6D2L218</accession>
<name>A0A6D2L218_9BRAS</name>
<proteinExistence type="predicted"/>
<organism evidence="1 2">
    <name type="scientific">Microthlaspi erraticum</name>
    <dbReference type="NCBI Taxonomy" id="1685480"/>
    <lineage>
        <taxon>Eukaryota</taxon>
        <taxon>Viridiplantae</taxon>
        <taxon>Streptophyta</taxon>
        <taxon>Embryophyta</taxon>
        <taxon>Tracheophyta</taxon>
        <taxon>Spermatophyta</taxon>
        <taxon>Magnoliopsida</taxon>
        <taxon>eudicotyledons</taxon>
        <taxon>Gunneridae</taxon>
        <taxon>Pentapetalae</taxon>
        <taxon>rosids</taxon>
        <taxon>malvids</taxon>
        <taxon>Brassicales</taxon>
        <taxon>Brassicaceae</taxon>
        <taxon>Coluteocarpeae</taxon>
        <taxon>Microthlaspi</taxon>
    </lineage>
</organism>
<dbReference type="EMBL" id="CACVBM020001540">
    <property type="protein sequence ID" value="CAA7053569.1"/>
    <property type="molecule type" value="Genomic_DNA"/>
</dbReference>
<evidence type="ECO:0000313" key="1">
    <source>
        <dbReference type="EMBL" id="CAA7053569.1"/>
    </source>
</evidence>
<evidence type="ECO:0000313" key="2">
    <source>
        <dbReference type="Proteomes" id="UP000467841"/>
    </source>
</evidence>
<sequence>MALPPYDPNFTMVIGYGESETEYDQEHDASESAAVVAAELISSARLSLKLDTVRTEYSSRYFLDNAASRSNLTVKKCIEFAIKNGIPKAEDWPVLGSNKPALVFMKGEVIETKYLEDVRELMKFHPVGAKLHVFSPHIELQQDAIYCASSGEPARYVGLRDGVIVGVEKFKGKSMAKVKLWYKKKFVFVKVALSRMFFDESLGIGPSLLLVDFCAPLL</sequence>
<keyword evidence="2" id="KW-1185">Reference proteome</keyword>
<protein>
    <submittedName>
        <fullName evidence="1">Uncharacterized protein</fullName>
    </submittedName>
</protein>
<comment type="caution">
    <text evidence="1">The sequence shown here is derived from an EMBL/GenBank/DDBJ whole genome shotgun (WGS) entry which is preliminary data.</text>
</comment>
<reference evidence="1" key="1">
    <citation type="submission" date="2020-01" db="EMBL/GenBank/DDBJ databases">
        <authorList>
            <person name="Mishra B."/>
        </authorList>
    </citation>
    <scope>NUCLEOTIDE SEQUENCE [LARGE SCALE GENOMIC DNA]</scope>
</reference>